<gene>
    <name evidence="6" type="ORF">CKA81_13475</name>
</gene>
<dbReference type="Pfam" id="PF00126">
    <property type="entry name" value="HTH_1"/>
    <property type="match status" value="1"/>
</dbReference>
<dbReference type="PANTHER" id="PTHR30537">
    <property type="entry name" value="HTH-TYPE TRANSCRIPTIONAL REGULATOR"/>
    <property type="match status" value="1"/>
</dbReference>
<name>A0A410GEM0_9BURK</name>
<dbReference type="PRINTS" id="PR00039">
    <property type="entry name" value="HTHLYSR"/>
</dbReference>
<dbReference type="AlphaFoldDB" id="A0A410GEM0"/>
<dbReference type="OrthoDB" id="8591238at2"/>
<dbReference type="PROSITE" id="PS50931">
    <property type="entry name" value="HTH_LYSR"/>
    <property type="match status" value="1"/>
</dbReference>
<accession>A0A410GEM0</accession>
<sequence length="310" mass="34680">MSEHLPSTAALNVFKHLFILRSVNKVAEHLHLTPPAVSYQINALERLFGQKLFVRSPHGMKPTEFAESVHFDITAALRHMQNALRRSREEQQQAPVRILATQAFLSLWLLPKMSDLLDRFKGVGFEIISWAGGAVDESSSHQSTCDFEFRYALPSSLEHNNGARLLAPDLAIPVCSPAYLQRLNGALRVTNTQGITMLHARNWPGIWERWSDAAFGQTIAVDKNVLFQSTSLCVQAALSGIGVALVHAPLITQELESKTLVRAHSFGLEVEEAYYAILNDGQGKHANLFEGLVTWCHKHMKVDEVRLQRK</sequence>
<evidence type="ECO:0000313" key="7">
    <source>
        <dbReference type="Proteomes" id="UP000283474"/>
    </source>
</evidence>
<evidence type="ECO:0000256" key="4">
    <source>
        <dbReference type="ARBA" id="ARBA00023163"/>
    </source>
</evidence>
<dbReference type="SUPFAM" id="SSF53850">
    <property type="entry name" value="Periplasmic binding protein-like II"/>
    <property type="match status" value="1"/>
</dbReference>
<evidence type="ECO:0000259" key="5">
    <source>
        <dbReference type="PROSITE" id="PS50931"/>
    </source>
</evidence>
<dbReference type="SUPFAM" id="SSF46785">
    <property type="entry name" value="Winged helix' DNA-binding domain"/>
    <property type="match status" value="1"/>
</dbReference>
<dbReference type="Gene3D" id="3.40.190.10">
    <property type="entry name" value="Periplasmic binding protein-like II"/>
    <property type="match status" value="2"/>
</dbReference>
<comment type="similarity">
    <text evidence="1">Belongs to the LysR transcriptional regulatory family.</text>
</comment>
<dbReference type="KEGG" id="pus:CKA81_13475"/>
<organism evidence="6 7">
    <name type="scientific">Pollutimonas thiosulfatoxidans</name>
    <dbReference type="NCBI Taxonomy" id="2028345"/>
    <lineage>
        <taxon>Bacteria</taxon>
        <taxon>Pseudomonadati</taxon>
        <taxon>Pseudomonadota</taxon>
        <taxon>Betaproteobacteria</taxon>
        <taxon>Burkholderiales</taxon>
        <taxon>Alcaligenaceae</taxon>
        <taxon>Pollutimonas</taxon>
    </lineage>
</organism>
<keyword evidence="7" id="KW-1185">Reference proteome</keyword>
<dbReference type="GO" id="GO:0003700">
    <property type="term" value="F:DNA-binding transcription factor activity"/>
    <property type="evidence" value="ECO:0007669"/>
    <property type="project" value="InterPro"/>
</dbReference>
<dbReference type="InterPro" id="IPR036390">
    <property type="entry name" value="WH_DNA-bd_sf"/>
</dbReference>
<reference evidence="6 7" key="1">
    <citation type="submission" date="2017-08" db="EMBL/GenBank/DDBJ databases">
        <authorList>
            <person name="Park S.-J."/>
            <person name="Kim H."/>
        </authorList>
    </citation>
    <scope>NUCLEOTIDE SEQUENCE [LARGE SCALE GENOMIC DNA]</scope>
    <source>
        <strain evidence="7">ye3</strain>
    </source>
</reference>
<dbReference type="Proteomes" id="UP000283474">
    <property type="component" value="Chromosome"/>
</dbReference>
<dbReference type="PANTHER" id="PTHR30537:SF5">
    <property type="entry name" value="HTH-TYPE TRANSCRIPTIONAL ACTIVATOR TTDR-RELATED"/>
    <property type="match status" value="1"/>
</dbReference>
<dbReference type="Pfam" id="PF03466">
    <property type="entry name" value="LysR_substrate"/>
    <property type="match status" value="1"/>
</dbReference>
<evidence type="ECO:0000313" key="6">
    <source>
        <dbReference type="EMBL" id="QAA94741.1"/>
    </source>
</evidence>
<dbReference type="EMBL" id="CP022987">
    <property type="protein sequence ID" value="QAA94741.1"/>
    <property type="molecule type" value="Genomic_DNA"/>
</dbReference>
<keyword evidence="2" id="KW-0805">Transcription regulation</keyword>
<protein>
    <recommendedName>
        <fullName evidence="5">HTH lysR-type domain-containing protein</fullName>
    </recommendedName>
</protein>
<dbReference type="InterPro" id="IPR005119">
    <property type="entry name" value="LysR_subst-bd"/>
</dbReference>
<evidence type="ECO:0000256" key="2">
    <source>
        <dbReference type="ARBA" id="ARBA00023015"/>
    </source>
</evidence>
<feature type="domain" description="HTH lysR-type" evidence="5">
    <location>
        <begin position="6"/>
        <end position="63"/>
    </location>
</feature>
<evidence type="ECO:0000256" key="1">
    <source>
        <dbReference type="ARBA" id="ARBA00009437"/>
    </source>
</evidence>
<dbReference type="InterPro" id="IPR058163">
    <property type="entry name" value="LysR-type_TF_proteobact-type"/>
</dbReference>
<keyword evidence="3" id="KW-0238">DNA-binding</keyword>
<dbReference type="RefSeq" id="WP_128355735.1">
    <property type="nucleotide sequence ID" value="NZ_CP022987.1"/>
</dbReference>
<dbReference type="InterPro" id="IPR036388">
    <property type="entry name" value="WH-like_DNA-bd_sf"/>
</dbReference>
<evidence type="ECO:0000256" key="3">
    <source>
        <dbReference type="ARBA" id="ARBA00023125"/>
    </source>
</evidence>
<dbReference type="Gene3D" id="1.10.10.10">
    <property type="entry name" value="Winged helix-like DNA-binding domain superfamily/Winged helix DNA-binding domain"/>
    <property type="match status" value="1"/>
</dbReference>
<dbReference type="InterPro" id="IPR000847">
    <property type="entry name" value="LysR_HTH_N"/>
</dbReference>
<keyword evidence="4" id="KW-0804">Transcription</keyword>
<dbReference type="GO" id="GO:0003677">
    <property type="term" value="F:DNA binding"/>
    <property type="evidence" value="ECO:0007669"/>
    <property type="project" value="UniProtKB-KW"/>
</dbReference>
<proteinExistence type="inferred from homology"/>